<organism evidence="2 3">
    <name type="scientific">Phanerochaete sordida</name>
    <dbReference type="NCBI Taxonomy" id="48140"/>
    <lineage>
        <taxon>Eukaryota</taxon>
        <taxon>Fungi</taxon>
        <taxon>Dikarya</taxon>
        <taxon>Basidiomycota</taxon>
        <taxon>Agaricomycotina</taxon>
        <taxon>Agaricomycetes</taxon>
        <taxon>Polyporales</taxon>
        <taxon>Phanerochaetaceae</taxon>
        <taxon>Phanerochaete</taxon>
    </lineage>
</organism>
<name>A0A9P3GH98_9APHY</name>
<dbReference type="AlphaFoldDB" id="A0A9P3GH98"/>
<accession>A0A9P3GH98</accession>
<dbReference type="OrthoDB" id="3222453at2759"/>
<feature type="compositionally biased region" description="Polar residues" evidence="1">
    <location>
        <begin position="295"/>
        <end position="307"/>
    </location>
</feature>
<keyword evidence="3" id="KW-1185">Reference proteome</keyword>
<feature type="region of interest" description="Disordered" evidence="1">
    <location>
        <begin position="283"/>
        <end position="313"/>
    </location>
</feature>
<sequence length="322" mass="34844">MFWSQDTSSAPHEIYASSFAPLQHGYALWAPEPQKHGEPQIGDVGFFVDGGFHRLFSLDMRDSSKKVTTRPIPFNPTEPLPPELLETYTTARKLVAKAHCTYGVKATETSGHVDVGVGSGSAGLSAKYACVAAQGAALDLQSAADAETLYRNTLIKAYILRNHVFWVAYARETLHLDVKAEDIVFISGAVKARADWAVMAFSNTLKSHHGSIGGHVAGVAGFAVSRSHTFSVAGAEMERYGEQYVQGGSNGQRAEGNRDQSIFLERYRVKKWLGVLKTMSAGAGYHQPPGGSRNPEYNGTQAASRVPSNMPDEMEHVVKVGS</sequence>
<comment type="caution">
    <text evidence="2">The sequence shown here is derived from an EMBL/GenBank/DDBJ whole genome shotgun (WGS) entry which is preliminary data.</text>
</comment>
<protein>
    <submittedName>
        <fullName evidence="2">Uncharacterized protein</fullName>
    </submittedName>
</protein>
<dbReference type="EMBL" id="BPQB01000039">
    <property type="protein sequence ID" value="GJE94274.1"/>
    <property type="molecule type" value="Genomic_DNA"/>
</dbReference>
<evidence type="ECO:0000313" key="3">
    <source>
        <dbReference type="Proteomes" id="UP000703269"/>
    </source>
</evidence>
<evidence type="ECO:0000313" key="2">
    <source>
        <dbReference type="EMBL" id="GJE94274.1"/>
    </source>
</evidence>
<proteinExistence type="predicted"/>
<dbReference type="Proteomes" id="UP000703269">
    <property type="component" value="Unassembled WGS sequence"/>
</dbReference>
<evidence type="ECO:0000256" key="1">
    <source>
        <dbReference type="SAM" id="MobiDB-lite"/>
    </source>
</evidence>
<gene>
    <name evidence="2" type="ORF">PsYK624_104430</name>
</gene>
<reference evidence="2 3" key="1">
    <citation type="submission" date="2021-08" db="EMBL/GenBank/DDBJ databases">
        <title>Draft Genome Sequence of Phanerochaete sordida strain YK-624.</title>
        <authorList>
            <person name="Mori T."/>
            <person name="Dohra H."/>
            <person name="Suzuki T."/>
            <person name="Kawagishi H."/>
            <person name="Hirai H."/>
        </authorList>
    </citation>
    <scope>NUCLEOTIDE SEQUENCE [LARGE SCALE GENOMIC DNA]</scope>
    <source>
        <strain evidence="2 3">YK-624</strain>
    </source>
</reference>